<dbReference type="Gene3D" id="3.10.50.10">
    <property type="match status" value="1"/>
</dbReference>
<dbReference type="InterPro" id="IPR011583">
    <property type="entry name" value="Chitinase_II/V-like_cat"/>
</dbReference>
<dbReference type="InterPro" id="IPR029070">
    <property type="entry name" value="Chitinase_insertion_sf"/>
</dbReference>
<protein>
    <recommendedName>
        <fullName evidence="7">GH18 domain-containing protein</fullName>
    </recommendedName>
</protein>
<sequence length="296" mass="33129">MLNVLGGYQKFNNLKMSNPHLKTLLAVGGWNEGVETFSNMASSFDARQMFIQSCLQFLRQHGFDGIDLDWEYPSQRGGHPQDKENFTRLVQEMSAALHQFGYLLTAAVAAGKNSMALSYEVSQISRHLDFINLMTYDLHSCWDGTGRVGHNAPLYSNDEQNVNDCVQAWINAGADPRELVLGVAAYGRSYILTDPSHHRIGAPSSGIGQTETVDFDKIMGLLNSGWKREWDAQQQVPYIHAGNQWIGYDDSQSIKLKVDFAKRYGLGGVMMWSIDSDSPRGNPSFPLLRSMYSALY</sequence>
<evidence type="ECO:0000256" key="2">
    <source>
        <dbReference type="ARBA" id="ARBA00022801"/>
    </source>
</evidence>
<reference evidence="8" key="1">
    <citation type="submission" date="2019-08" db="EMBL/GenBank/DDBJ databases">
        <title>The genome of the North American firefly Photinus pyralis.</title>
        <authorList>
            <consortium name="Photinus pyralis genome working group"/>
            <person name="Fallon T.R."/>
            <person name="Sander Lower S.E."/>
            <person name="Weng J.-K."/>
        </authorList>
    </citation>
    <scope>NUCLEOTIDE SEQUENCE</scope>
    <source>
        <strain evidence="8">TRF0915ILg1</strain>
        <tissue evidence="8">Whole body</tissue>
    </source>
</reference>
<accession>A0A8K0GB50</accession>
<evidence type="ECO:0000313" key="9">
    <source>
        <dbReference type="Proteomes" id="UP000801492"/>
    </source>
</evidence>
<evidence type="ECO:0000256" key="4">
    <source>
        <dbReference type="ARBA" id="ARBA00023295"/>
    </source>
</evidence>
<organism evidence="8 9">
    <name type="scientific">Ignelater luminosus</name>
    <name type="common">Cucubano</name>
    <name type="synonym">Pyrophorus luminosus</name>
    <dbReference type="NCBI Taxonomy" id="2038154"/>
    <lineage>
        <taxon>Eukaryota</taxon>
        <taxon>Metazoa</taxon>
        <taxon>Ecdysozoa</taxon>
        <taxon>Arthropoda</taxon>
        <taxon>Hexapoda</taxon>
        <taxon>Insecta</taxon>
        <taxon>Pterygota</taxon>
        <taxon>Neoptera</taxon>
        <taxon>Endopterygota</taxon>
        <taxon>Coleoptera</taxon>
        <taxon>Polyphaga</taxon>
        <taxon>Elateriformia</taxon>
        <taxon>Elateroidea</taxon>
        <taxon>Elateridae</taxon>
        <taxon>Agrypninae</taxon>
        <taxon>Pyrophorini</taxon>
        <taxon>Ignelater</taxon>
    </lineage>
</organism>
<dbReference type="SUPFAM" id="SSF54556">
    <property type="entry name" value="Chitinase insertion domain"/>
    <property type="match status" value="1"/>
</dbReference>
<dbReference type="InterPro" id="IPR001579">
    <property type="entry name" value="Glyco_hydro_18_chit_AS"/>
</dbReference>
<evidence type="ECO:0000256" key="5">
    <source>
        <dbReference type="RuleBase" id="RU000489"/>
    </source>
</evidence>
<evidence type="ECO:0000256" key="6">
    <source>
        <dbReference type="RuleBase" id="RU004453"/>
    </source>
</evidence>
<keyword evidence="9" id="KW-1185">Reference proteome</keyword>
<dbReference type="GO" id="GO:0004568">
    <property type="term" value="F:chitinase activity"/>
    <property type="evidence" value="ECO:0007669"/>
    <property type="project" value="TreeGrafter"/>
</dbReference>
<keyword evidence="4 5" id="KW-0326">Glycosidase</keyword>
<dbReference type="Proteomes" id="UP000801492">
    <property type="component" value="Unassembled WGS sequence"/>
</dbReference>
<dbReference type="AlphaFoldDB" id="A0A8K0GB50"/>
<dbReference type="SMART" id="SM00636">
    <property type="entry name" value="Glyco_18"/>
    <property type="match status" value="1"/>
</dbReference>
<dbReference type="InterPro" id="IPR001223">
    <property type="entry name" value="Glyco_hydro18_cat"/>
</dbReference>
<dbReference type="EMBL" id="VTPC01008741">
    <property type="protein sequence ID" value="KAF2892426.1"/>
    <property type="molecule type" value="Genomic_DNA"/>
</dbReference>
<name>A0A8K0GB50_IGNLU</name>
<dbReference type="PROSITE" id="PS51910">
    <property type="entry name" value="GH18_2"/>
    <property type="match status" value="1"/>
</dbReference>
<dbReference type="GO" id="GO:0008061">
    <property type="term" value="F:chitin binding"/>
    <property type="evidence" value="ECO:0007669"/>
    <property type="project" value="InterPro"/>
</dbReference>
<keyword evidence="3" id="KW-0325">Glycoprotein</keyword>
<dbReference type="Gene3D" id="3.20.20.80">
    <property type="entry name" value="Glycosidases"/>
    <property type="match status" value="1"/>
</dbReference>
<dbReference type="OrthoDB" id="73875at2759"/>
<comment type="similarity">
    <text evidence="6">Belongs to the glycosyl hydrolase 18 family.</text>
</comment>
<evidence type="ECO:0000259" key="7">
    <source>
        <dbReference type="PROSITE" id="PS51910"/>
    </source>
</evidence>
<gene>
    <name evidence="8" type="ORF">ILUMI_13747</name>
</gene>
<keyword evidence="2 5" id="KW-0378">Hydrolase</keyword>
<feature type="domain" description="GH18" evidence="7">
    <location>
        <begin position="1"/>
        <end position="296"/>
    </location>
</feature>
<dbReference type="GO" id="GO:0005576">
    <property type="term" value="C:extracellular region"/>
    <property type="evidence" value="ECO:0007669"/>
    <property type="project" value="TreeGrafter"/>
</dbReference>
<dbReference type="InterPro" id="IPR050314">
    <property type="entry name" value="Glycosyl_Hydrlase_18"/>
</dbReference>
<dbReference type="PANTHER" id="PTHR11177:SF360">
    <property type="entry name" value="CHITINASE 4-RELATED"/>
    <property type="match status" value="1"/>
</dbReference>
<keyword evidence="1" id="KW-0732">Signal</keyword>
<dbReference type="InterPro" id="IPR017853">
    <property type="entry name" value="GH"/>
</dbReference>
<comment type="caution">
    <text evidence="8">The sequence shown here is derived from an EMBL/GenBank/DDBJ whole genome shotgun (WGS) entry which is preliminary data.</text>
</comment>
<evidence type="ECO:0000256" key="3">
    <source>
        <dbReference type="ARBA" id="ARBA00023180"/>
    </source>
</evidence>
<evidence type="ECO:0000313" key="8">
    <source>
        <dbReference type="EMBL" id="KAF2892426.1"/>
    </source>
</evidence>
<dbReference type="FunFam" id="3.10.50.10:FF:000003">
    <property type="entry name" value="Class V chitinase CHIT5b"/>
    <property type="match status" value="1"/>
</dbReference>
<proteinExistence type="inferred from homology"/>
<dbReference type="SUPFAM" id="SSF51445">
    <property type="entry name" value="(Trans)glycosidases"/>
    <property type="match status" value="1"/>
</dbReference>
<dbReference type="Pfam" id="PF00704">
    <property type="entry name" value="Glyco_hydro_18"/>
    <property type="match status" value="1"/>
</dbReference>
<dbReference type="GO" id="GO:0005975">
    <property type="term" value="P:carbohydrate metabolic process"/>
    <property type="evidence" value="ECO:0007669"/>
    <property type="project" value="InterPro"/>
</dbReference>
<dbReference type="GO" id="GO:0006032">
    <property type="term" value="P:chitin catabolic process"/>
    <property type="evidence" value="ECO:0007669"/>
    <property type="project" value="TreeGrafter"/>
</dbReference>
<evidence type="ECO:0000256" key="1">
    <source>
        <dbReference type="ARBA" id="ARBA00022729"/>
    </source>
</evidence>
<dbReference type="PROSITE" id="PS01095">
    <property type="entry name" value="GH18_1"/>
    <property type="match status" value="1"/>
</dbReference>
<dbReference type="PANTHER" id="PTHR11177">
    <property type="entry name" value="CHITINASE"/>
    <property type="match status" value="1"/>
</dbReference>